<accession>A0A100XDL6</accession>
<proteinExistence type="predicted"/>
<dbReference type="OMA" id="WERINRF"/>
<gene>
    <name evidence="2" type="ORF">RMCT_1662</name>
</gene>
<dbReference type="Proteomes" id="UP000069654">
    <property type="component" value="Unassembled WGS sequence"/>
</dbReference>
<dbReference type="STRING" id="1797.RMCT_1662"/>
<reference evidence="2 3" key="1">
    <citation type="journal article" date="2016" name="Genome Announc.">
        <title>Draft Genome Sequences of Five Rapidly Growing Mycobacterium Species, M. thermoresistibile, M. fortuitum subsp. acetamidolyticum, M. canariasense, M. brisbanense, and M. novocastrense.</title>
        <authorList>
            <person name="Katahira K."/>
            <person name="Ogura Y."/>
            <person name="Gotoh Y."/>
            <person name="Hayashi T."/>
        </authorList>
    </citation>
    <scope>NUCLEOTIDE SEQUENCE [LARGE SCALE GENOMIC DNA]</scope>
    <source>
        <strain evidence="2 3">JCM6362</strain>
    </source>
</reference>
<sequence>MFREQSQNRPETRGIGRFRVRSAGVAAVVALVTLLTVSCTRYVDAEPVAAEPVAADDRPAASDASPCTPVDPPLTAIPARADGEPVLRIPQPDGWERSRQLDSELIRFVIGNPGIVAEEFVPNVVVTLETVDGVDPGLAFEQQRLGLEQVVGATDLRVSAHTLCGLPAQTIDYLTPAMGAVRPHPATVLLVALDTDDEMYIVAVTAQTMDPDNPTYRRDVDAILSGFVVLPPSPE</sequence>
<dbReference type="OrthoDB" id="4761628at2"/>
<dbReference type="Gene3D" id="3.40.1000.10">
    <property type="entry name" value="Mog1/PsbP, alpha/beta/alpha sandwich"/>
    <property type="match status" value="1"/>
</dbReference>
<comment type="caution">
    <text evidence="2">The sequence shown here is derived from an EMBL/GenBank/DDBJ whole genome shotgun (WGS) entry which is preliminary data.</text>
</comment>
<evidence type="ECO:0000256" key="1">
    <source>
        <dbReference type="ARBA" id="ARBA00022729"/>
    </source>
</evidence>
<reference evidence="3" key="2">
    <citation type="submission" date="2016-02" db="EMBL/GenBank/DDBJ databases">
        <title>Draft genome sequence of five rapidly growing Mycobacterium species.</title>
        <authorList>
            <person name="Katahira K."/>
            <person name="Gotou Y."/>
            <person name="Iida K."/>
            <person name="Ogura Y."/>
            <person name="Hayashi T."/>
        </authorList>
    </citation>
    <scope>NUCLEOTIDE SEQUENCE [LARGE SCALE GENOMIC DNA]</scope>
    <source>
        <strain evidence="3">JCM6362</strain>
    </source>
</reference>
<keyword evidence="1" id="KW-0732">Signal</keyword>
<evidence type="ECO:0008006" key="4">
    <source>
        <dbReference type="Google" id="ProtNLM"/>
    </source>
</evidence>
<dbReference type="Pfam" id="PF10738">
    <property type="entry name" value="Lpp-LpqN"/>
    <property type="match status" value="1"/>
</dbReference>
<evidence type="ECO:0000313" key="2">
    <source>
        <dbReference type="EMBL" id="GAT14692.1"/>
    </source>
</evidence>
<organism evidence="2 3">
    <name type="scientific">Mycolicibacterium thermoresistibile</name>
    <name type="common">Mycobacterium thermoresistibile</name>
    <dbReference type="NCBI Taxonomy" id="1797"/>
    <lineage>
        <taxon>Bacteria</taxon>
        <taxon>Bacillati</taxon>
        <taxon>Actinomycetota</taxon>
        <taxon>Actinomycetes</taxon>
        <taxon>Mycobacteriales</taxon>
        <taxon>Mycobacteriaceae</taxon>
        <taxon>Mycolicibacterium</taxon>
    </lineage>
</organism>
<dbReference type="AlphaFoldDB" id="A0A100XDL6"/>
<name>A0A100XDL6_MYCTH</name>
<dbReference type="InterPro" id="IPR019674">
    <property type="entry name" value="Lipoprotein_LpqN/LpqT-like"/>
</dbReference>
<protein>
    <recommendedName>
        <fullName evidence="4">Lipoprotein LpqN</fullName>
    </recommendedName>
</protein>
<dbReference type="EMBL" id="BCTB01000009">
    <property type="protein sequence ID" value="GAT14692.1"/>
    <property type="molecule type" value="Genomic_DNA"/>
</dbReference>
<evidence type="ECO:0000313" key="3">
    <source>
        <dbReference type="Proteomes" id="UP000069654"/>
    </source>
</evidence>